<dbReference type="AlphaFoldDB" id="A0A3A8NPS5"/>
<reference evidence="2" key="1">
    <citation type="submission" date="2018-09" db="EMBL/GenBank/DDBJ databases">
        <authorList>
            <person name="Livingstone P.G."/>
            <person name="Whitworth D.E."/>
        </authorList>
    </citation>
    <scope>NUCLEOTIDE SEQUENCE [LARGE SCALE GENOMIC DNA]</scope>
    <source>
        <strain evidence="2">CA040B</strain>
    </source>
</reference>
<name>A0A3A8NPS5_9BACT</name>
<keyword evidence="2" id="KW-1185">Reference proteome</keyword>
<sequence length="204" mass="21910">MNGTTQSSSLETSSPTPAPRPRLLHWAARLVLIAACAGTVATSELLSPPVFSEGFVGDKVTLTNEAPRTTRDIIVRVISAEPHSDIVEADVRTSITTRWIPADPNETALPWLHVSQFEGEESPGMGTTATLLAAGDPLQFEEFTVLNTNCELTGPCEWLAHLRFEMQADGPKGTIEVEWTSLARGAVRGMDEVPSGFTVLISAP</sequence>
<dbReference type="EMBL" id="RAWG01000027">
    <property type="protein sequence ID" value="RKH46063.1"/>
    <property type="molecule type" value="Genomic_DNA"/>
</dbReference>
<proteinExistence type="predicted"/>
<dbReference type="Proteomes" id="UP000273405">
    <property type="component" value="Unassembled WGS sequence"/>
</dbReference>
<dbReference type="OrthoDB" id="5514310at2"/>
<gene>
    <name evidence="1" type="ORF">D7X12_06365</name>
</gene>
<protein>
    <submittedName>
        <fullName evidence="1">Uncharacterized protein</fullName>
    </submittedName>
</protein>
<dbReference type="RefSeq" id="WP_120624367.1">
    <property type="nucleotide sequence ID" value="NZ_RAWG01000027.1"/>
</dbReference>
<evidence type="ECO:0000313" key="2">
    <source>
        <dbReference type="Proteomes" id="UP000273405"/>
    </source>
</evidence>
<evidence type="ECO:0000313" key="1">
    <source>
        <dbReference type="EMBL" id="RKH46063.1"/>
    </source>
</evidence>
<comment type="caution">
    <text evidence="1">The sequence shown here is derived from an EMBL/GenBank/DDBJ whole genome shotgun (WGS) entry which is preliminary data.</text>
</comment>
<accession>A0A3A8NPS5</accession>
<organism evidence="1 2">
    <name type="scientific">Corallococcus sicarius</name>
    <dbReference type="NCBI Taxonomy" id="2316726"/>
    <lineage>
        <taxon>Bacteria</taxon>
        <taxon>Pseudomonadati</taxon>
        <taxon>Myxococcota</taxon>
        <taxon>Myxococcia</taxon>
        <taxon>Myxococcales</taxon>
        <taxon>Cystobacterineae</taxon>
        <taxon>Myxococcaceae</taxon>
        <taxon>Corallococcus</taxon>
    </lineage>
</organism>